<reference evidence="1 2" key="1">
    <citation type="submission" date="2015-10" db="EMBL/GenBank/DDBJ databases">
        <authorList>
            <person name="Gilbert D.G."/>
        </authorList>
    </citation>
    <scope>NUCLEOTIDE SEQUENCE [LARGE SCALE GENOMIC DNA]</scope>
    <source>
        <strain evidence="1 2">NRRL B-16712</strain>
    </source>
</reference>
<evidence type="ECO:0000313" key="1">
    <source>
        <dbReference type="EMBL" id="KUL34500.1"/>
    </source>
</evidence>
<name>A0A0X3UPV5_9ACTN</name>
<sequence>MIRILRFMISMIVDRRDALLAPVVAPAGSAIDAFHQQCSNKHCWCDRLLTRDHHRITAVHQAGF</sequence>
<comment type="caution">
    <text evidence="1">The sequence shown here is derived from an EMBL/GenBank/DDBJ whole genome shotgun (WGS) entry which is preliminary data.</text>
</comment>
<dbReference type="AlphaFoldDB" id="A0A0X3UPV5"/>
<proteinExistence type="predicted"/>
<evidence type="ECO:0000313" key="2">
    <source>
        <dbReference type="Proteomes" id="UP000053244"/>
    </source>
</evidence>
<dbReference type="EMBL" id="LLZH01000121">
    <property type="protein sequence ID" value="KUL34500.1"/>
    <property type="molecule type" value="Genomic_DNA"/>
</dbReference>
<gene>
    <name evidence="1" type="ORF">ADL15_15570</name>
</gene>
<dbReference type="Proteomes" id="UP000053244">
    <property type="component" value="Unassembled WGS sequence"/>
</dbReference>
<keyword evidence="2" id="KW-1185">Reference proteome</keyword>
<protein>
    <submittedName>
        <fullName evidence="1">Uncharacterized protein</fullName>
    </submittedName>
</protein>
<accession>A0A0X3UPV5</accession>
<organism evidence="1 2">
    <name type="scientific">Actinoplanes awajinensis subsp. mycoplanecinus</name>
    <dbReference type="NCBI Taxonomy" id="135947"/>
    <lineage>
        <taxon>Bacteria</taxon>
        <taxon>Bacillati</taxon>
        <taxon>Actinomycetota</taxon>
        <taxon>Actinomycetes</taxon>
        <taxon>Micromonosporales</taxon>
        <taxon>Micromonosporaceae</taxon>
        <taxon>Actinoplanes</taxon>
    </lineage>
</organism>